<accession>A0ABN7WVQ5</accession>
<proteinExistence type="predicted"/>
<sequence length="87" mass="10180">IEVDLTLREASIDTILEEEDKQAKVLLVIEFLKQNLELKLIPNFAFQLMFFPSPNWELFEDDDIPISGWNVPMSKDELIQTNDNIQE</sequence>
<feature type="non-terminal residue" evidence="1">
    <location>
        <position position="1"/>
    </location>
</feature>
<dbReference type="EMBL" id="CAJVQB010064672">
    <property type="protein sequence ID" value="CAG8841086.1"/>
    <property type="molecule type" value="Genomic_DNA"/>
</dbReference>
<organism evidence="1 2">
    <name type="scientific">Gigaspora margarita</name>
    <dbReference type="NCBI Taxonomy" id="4874"/>
    <lineage>
        <taxon>Eukaryota</taxon>
        <taxon>Fungi</taxon>
        <taxon>Fungi incertae sedis</taxon>
        <taxon>Mucoromycota</taxon>
        <taxon>Glomeromycotina</taxon>
        <taxon>Glomeromycetes</taxon>
        <taxon>Diversisporales</taxon>
        <taxon>Gigasporaceae</taxon>
        <taxon>Gigaspora</taxon>
    </lineage>
</organism>
<comment type="caution">
    <text evidence="1">The sequence shown here is derived from an EMBL/GenBank/DDBJ whole genome shotgun (WGS) entry which is preliminary data.</text>
</comment>
<keyword evidence="2" id="KW-1185">Reference proteome</keyword>
<evidence type="ECO:0000313" key="2">
    <source>
        <dbReference type="Proteomes" id="UP000789901"/>
    </source>
</evidence>
<protein>
    <submittedName>
        <fullName evidence="1">24166_t:CDS:1</fullName>
    </submittedName>
</protein>
<evidence type="ECO:0000313" key="1">
    <source>
        <dbReference type="EMBL" id="CAG8841086.1"/>
    </source>
</evidence>
<dbReference type="Proteomes" id="UP000789901">
    <property type="component" value="Unassembled WGS sequence"/>
</dbReference>
<gene>
    <name evidence="1" type="ORF">GMARGA_LOCUS35237</name>
</gene>
<feature type="non-terminal residue" evidence="1">
    <location>
        <position position="87"/>
    </location>
</feature>
<name>A0ABN7WVQ5_GIGMA</name>
<reference evidence="1 2" key="1">
    <citation type="submission" date="2021-06" db="EMBL/GenBank/DDBJ databases">
        <authorList>
            <person name="Kallberg Y."/>
            <person name="Tangrot J."/>
            <person name="Rosling A."/>
        </authorList>
    </citation>
    <scope>NUCLEOTIDE SEQUENCE [LARGE SCALE GENOMIC DNA]</scope>
    <source>
        <strain evidence="1 2">120-4 pot B 10/14</strain>
    </source>
</reference>